<dbReference type="SUPFAM" id="SSF46785">
    <property type="entry name" value="Winged helix' DNA-binding domain"/>
    <property type="match status" value="1"/>
</dbReference>
<proteinExistence type="predicted"/>
<reference evidence="3" key="1">
    <citation type="journal article" date="2019" name="Int. J. Syst. Evol. Microbiol.">
        <title>The Global Catalogue of Microorganisms (GCM) 10K type strain sequencing project: providing services to taxonomists for standard genome sequencing and annotation.</title>
        <authorList>
            <consortium name="The Broad Institute Genomics Platform"/>
            <consortium name="The Broad Institute Genome Sequencing Center for Infectious Disease"/>
            <person name="Wu L."/>
            <person name="Ma J."/>
        </authorList>
    </citation>
    <scope>NUCLEOTIDE SEQUENCE [LARGE SCALE GENOMIC DNA]</scope>
    <source>
        <strain evidence="3">CGMCC 4.7405</strain>
    </source>
</reference>
<dbReference type="Pfam" id="PF01022">
    <property type="entry name" value="HTH_5"/>
    <property type="match status" value="1"/>
</dbReference>
<dbReference type="InterPro" id="IPR011991">
    <property type="entry name" value="ArsR-like_HTH"/>
</dbReference>
<evidence type="ECO:0000259" key="1">
    <source>
        <dbReference type="SMART" id="SM00418"/>
    </source>
</evidence>
<dbReference type="InterPro" id="IPR036388">
    <property type="entry name" value="WH-like_DNA-bd_sf"/>
</dbReference>
<dbReference type="Proteomes" id="UP001595690">
    <property type="component" value="Unassembled WGS sequence"/>
</dbReference>
<feature type="domain" description="HTH arsR-type" evidence="1">
    <location>
        <begin position="254"/>
        <end position="327"/>
    </location>
</feature>
<dbReference type="RefSeq" id="WP_382374206.1">
    <property type="nucleotide sequence ID" value="NZ_JBHRZI010000015.1"/>
</dbReference>
<sequence>MPQLRVHFTDRDIARTRLKLEPDLMWEIVSSAQILQHRDGDLSFGPWRRHVRELAARDPDLRTALHTLVTVAPHATYFPDLLTPSADLSGIDECADAVLSTPPRRLREEIGRIRPAAGADACWLDELARGRPTALLQLRHALRVYFRSVIEPHLPVIEEGRCTDVAAGVQQYLHRGPEGLLGALGPATRWDPPVLSVRYPHDRDLYLRGRGLVLIPCYFAVHHPVALADPELPPVLAFPIRTGSRLLAGGRVGGSLTALLGTTRASILRLVIAGSTTTALAKMVGVAPATVSHHTGVLREAGLIATEREENYARHLITPLGLRVLSGT</sequence>
<comment type="caution">
    <text evidence="2">The sequence shown here is derived from an EMBL/GenBank/DDBJ whole genome shotgun (WGS) entry which is preliminary data.</text>
</comment>
<protein>
    <submittedName>
        <fullName evidence="2">ArsR/SmtB family transcription factor</fullName>
    </submittedName>
</protein>
<name>A0ABV8BU73_9PSEU</name>
<keyword evidence="3" id="KW-1185">Reference proteome</keyword>
<evidence type="ECO:0000313" key="3">
    <source>
        <dbReference type="Proteomes" id="UP001595690"/>
    </source>
</evidence>
<accession>A0ABV8BU73</accession>
<dbReference type="Gene3D" id="1.10.10.10">
    <property type="entry name" value="Winged helix-like DNA-binding domain superfamily/Winged helix DNA-binding domain"/>
    <property type="match status" value="1"/>
</dbReference>
<evidence type="ECO:0000313" key="2">
    <source>
        <dbReference type="EMBL" id="MFC3893560.1"/>
    </source>
</evidence>
<organism evidence="2 3">
    <name type="scientific">Lentzea rhizosphaerae</name>
    <dbReference type="NCBI Taxonomy" id="2041025"/>
    <lineage>
        <taxon>Bacteria</taxon>
        <taxon>Bacillati</taxon>
        <taxon>Actinomycetota</taxon>
        <taxon>Actinomycetes</taxon>
        <taxon>Pseudonocardiales</taxon>
        <taxon>Pseudonocardiaceae</taxon>
        <taxon>Lentzea</taxon>
    </lineage>
</organism>
<dbReference type="InterPro" id="IPR001845">
    <property type="entry name" value="HTH_ArsR_DNA-bd_dom"/>
</dbReference>
<dbReference type="EMBL" id="JBHRZI010000015">
    <property type="protein sequence ID" value="MFC3893560.1"/>
    <property type="molecule type" value="Genomic_DNA"/>
</dbReference>
<dbReference type="SMART" id="SM00418">
    <property type="entry name" value="HTH_ARSR"/>
    <property type="match status" value="1"/>
</dbReference>
<dbReference type="CDD" id="cd00090">
    <property type="entry name" value="HTH_ARSR"/>
    <property type="match status" value="1"/>
</dbReference>
<dbReference type="InterPro" id="IPR036390">
    <property type="entry name" value="WH_DNA-bd_sf"/>
</dbReference>
<gene>
    <name evidence="2" type="ORF">ACFOWZ_18955</name>
</gene>